<keyword evidence="2" id="KW-0808">Transferase</keyword>
<comment type="similarity">
    <text evidence="7">Belongs to the protein kinase superfamily.</text>
</comment>
<feature type="domain" description="Protein kinase" evidence="9">
    <location>
        <begin position="4"/>
        <end position="289"/>
    </location>
</feature>
<keyword evidence="3 6" id="KW-0547">Nucleotide-binding</keyword>
<evidence type="ECO:0000313" key="10">
    <source>
        <dbReference type="EMBL" id="KRX00775.1"/>
    </source>
</evidence>
<dbReference type="EMBL" id="LDAU01000182">
    <property type="protein sequence ID" value="KRX00775.1"/>
    <property type="molecule type" value="Genomic_DNA"/>
</dbReference>
<feature type="region of interest" description="Disordered" evidence="8">
    <location>
        <begin position="332"/>
        <end position="361"/>
    </location>
</feature>
<name>A0A0V0QF05_PSEPJ</name>
<dbReference type="InterPro" id="IPR008271">
    <property type="entry name" value="Ser/Thr_kinase_AS"/>
</dbReference>
<dbReference type="InterPro" id="IPR011009">
    <property type="entry name" value="Kinase-like_dom_sf"/>
</dbReference>
<evidence type="ECO:0000256" key="4">
    <source>
        <dbReference type="ARBA" id="ARBA00022777"/>
    </source>
</evidence>
<feature type="compositionally biased region" description="Low complexity" evidence="8">
    <location>
        <begin position="332"/>
        <end position="343"/>
    </location>
</feature>
<organism evidence="10 11">
    <name type="scientific">Pseudocohnilembus persalinus</name>
    <name type="common">Ciliate</name>
    <dbReference type="NCBI Taxonomy" id="266149"/>
    <lineage>
        <taxon>Eukaryota</taxon>
        <taxon>Sar</taxon>
        <taxon>Alveolata</taxon>
        <taxon>Ciliophora</taxon>
        <taxon>Intramacronucleata</taxon>
        <taxon>Oligohymenophorea</taxon>
        <taxon>Scuticociliatia</taxon>
        <taxon>Philasterida</taxon>
        <taxon>Pseudocohnilembidae</taxon>
        <taxon>Pseudocohnilembus</taxon>
    </lineage>
</organism>
<dbReference type="FunFam" id="3.30.200.20:FF:000171">
    <property type="entry name" value="Putative cyclin-dependent kinase-like 5"/>
    <property type="match status" value="1"/>
</dbReference>
<dbReference type="GO" id="GO:0005524">
    <property type="term" value="F:ATP binding"/>
    <property type="evidence" value="ECO:0007669"/>
    <property type="project" value="UniProtKB-UniRule"/>
</dbReference>
<dbReference type="SUPFAM" id="SSF56112">
    <property type="entry name" value="Protein kinase-like (PK-like)"/>
    <property type="match status" value="1"/>
</dbReference>
<evidence type="ECO:0000256" key="1">
    <source>
        <dbReference type="ARBA" id="ARBA00022527"/>
    </source>
</evidence>
<dbReference type="FunFam" id="1.10.510.10:FF:000624">
    <property type="entry name" value="Mitogen-activated protein kinase"/>
    <property type="match status" value="1"/>
</dbReference>
<evidence type="ECO:0000256" key="7">
    <source>
        <dbReference type="RuleBase" id="RU000304"/>
    </source>
</evidence>
<keyword evidence="11" id="KW-1185">Reference proteome</keyword>
<dbReference type="GO" id="GO:0004674">
    <property type="term" value="F:protein serine/threonine kinase activity"/>
    <property type="evidence" value="ECO:0007669"/>
    <property type="project" value="UniProtKB-KW"/>
</dbReference>
<feature type="binding site" evidence="6">
    <location>
        <position position="34"/>
    </location>
    <ligand>
        <name>ATP</name>
        <dbReference type="ChEBI" id="CHEBI:30616"/>
    </ligand>
</feature>
<dbReference type="SMART" id="SM00220">
    <property type="entry name" value="S_TKc"/>
    <property type="match status" value="1"/>
</dbReference>
<dbReference type="Pfam" id="PF00069">
    <property type="entry name" value="Pkinase"/>
    <property type="match status" value="1"/>
</dbReference>
<dbReference type="PROSITE" id="PS00108">
    <property type="entry name" value="PROTEIN_KINASE_ST"/>
    <property type="match status" value="1"/>
</dbReference>
<proteinExistence type="inferred from homology"/>
<evidence type="ECO:0000259" key="9">
    <source>
        <dbReference type="PROSITE" id="PS50011"/>
    </source>
</evidence>
<dbReference type="CDD" id="cd07833">
    <property type="entry name" value="STKc_CDKL"/>
    <property type="match status" value="1"/>
</dbReference>
<reference evidence="10 11" key="1">
    <citation type="journal article" date="2015" name="Sci. Rep.">
        <title>Genome of the facultative scuticociliatosis pathogen Pseudocohnilembus persalinus provides insight into its virulence through horizontal gene transfer.</title>
        <authorList>
            <person name="Xiong J."/>
            <person name="Wang G."/>
            <person name="Cheng J."/>
            <person name="Tian M."/>
            <person name="Pan X."/>
            <person name="Warren A."/>
            <person name="Jiang C."/>
            <person name="Yuan D."/>
            <person name="Miao W."/>
        </authorList>
    </citation>
    <scope>NUCLEOTIDE SEQUENCE [LARGE SCALE GENOMIC DNA]</scope>
    <source>
        <strain evidence="10">36N120E</strain>
    </source>
</reference>
<evidence type="ECO:0000313" key="11">
    <source>
        <dbReference type="Proteomes" id="UP000054937"/>
    </source>
</evidence>
<protein>
    <submittedName>
        <fullName evidence="10">Protein kinase-like domain</fullName>
    </submittedName>
</protein>
<dbReference type="AlphaFoldDB" id="A0A0V0QF05"/>
<keyword evidence="1 7" id="KW-0723">Serine/threonine-protein kinase</keyword>
<dbReference type="InParanoid" id="A0A0V0QF05"/>
<feature type="compositionally biased region" description="Polar residues" evidence="8">
    <location>
        <begin position="344"/>
        <end position="358"/>
    </location>
</feature>
<dbReference type="Gene3D" id="1.10.510.10">
    <property type="entry name" value="Transferase(Phosphotransferase) domain 1"/>
    <property type="match status" value="1"/>
</dbReference>
<dbReference type="Proteomes" id="UP000054937">
    <property type="component" value="Unassembled WGS sequence"/>
</dbReference>
<gene>
    <name evidence="10" type="ORF">PPERSA_03035</name>
</gene>
<evidence type="ECO:0000256" key="6">
    <source>
        <dbReference type="PROSITE-ProRule" id="PRU10141"/>
    </source>
</evidence>
<evidence type="ECO:0000256" key="3">
    <source>
        <dbReference type="ARBA" id="ARBA00022741"/>
    </source>
</evidence>
<dbReference type="InterPro" id="IPR000719">
    <property type="entry name" value="Prot_kinase_dom"/>
</dbReference>
<dbReference type="PANTHER" id="PTHR24055">
    <property type="entry name" value="MITOGEN-ACTIVATED PROTEIN KINASE"/>
    <property type="match status" value="1"/>
</dbReference>
<dbReference type="PROSITE" id="PS50011">
    <property type="entry name" value="PROTEIN_KINASE_DOM"/>
    <property type="match status" value="1"/>
</dbReference>
<dbReference type="InterPro" id="IPR017441">
    <property type="entry name" value="Protein_kinase_ATP_BS"/>
</dbReference>
<keyword evidence="5 6" id="KW-0067">ATP-binding</keyword>
<dbReference type="OMA" id="CHALEVI"/>
<sequence>MNKYEVLGVVGEGAYGVVLKCRNKENGEIVAIKKFKDSDEDETVRKTTLREVKILRLLKQENIVQLREAFRRKQKLYLVFEYVERNLLEVLEEKPDGLEPDLVKYFIYQLILAICYCHALEVIHRDIKPENLLIGKNDILKLCDFGFARILPQKSSQNLTDYVATRWYRSPELLLQQTDYGKGVDMWAIGCIMGELTDGQPLFPGESEIDQLYVIQKIIGPLTQEQHELFLKNPRFLGTKFPEVNKPETLEKRYIGKLSKNALLFMKKLLVMDPAKRMDSLTAISHPYFDDIREDGIAEKIIQLANVANIKSQQRVLSAKQQASKYNNQNSANIAQQQQQSQQGSTYQDFQNDKSPMLNNKKFHNKGKKLVQGQVQRYYQQGQQGYDVQQEEQNSRANSRQKFYKGNVNNYQKSNHYQGDDEPGQLVN</sequence>
<evidence type="ECO:0000256" key="2">
    <source>
        <dbReference type="ARBA" id="ARBA00022679"/>
    </source>
</evidence>
<dbReference type="PROSITE" id="PS00107">
    <property type="entry name" value="PROTEIN_KINASE_ATP"/>
    <property type="match status" value="1"/>
</dbReference>
<dbReference type="InterPro" id="IPR050117">
    <property type="entry name" value="MAPK"/>
</dbReference>
<evidence type="ECO:0000256" key="8">
    <source>
        <dbReference type="SAM" id="MobiDB-lite"/>
    </source>
</evidence>
<dbReference type="OrthoDB" id="548217at2759"/>
<dbReference type="Gene3D" id="3.30.200.20">
    <property type="entry name" value="Phosphorylase Kinase, domain 1"/>
    <property type="match status" value="1"/>
</dbReference>
<accession>A0A0V0QF05</accession>
<comment type="caution">
    <text evidence="10">The sequence shown here is derived from an EMBL/GenBank/DDBJ whole genome shotgun (WGS) entry which is preliminary data.</text>
</comment>
<keyword evidence="4 10" id="KW-0418">Kinase</keyword>
<evidence type="ECO:0000256" key="5">
    <source>
        <dbReference type="ARBA" id="ARBA00022840"/>
    </source>
</evidence>